<dbReference type="KEGG" id="tra:Trad_2884"/>
<protein>
    <recommendedName>
        <fullName evidence="3">Acetoin utilization protein AcuC</fullName>
    </recommendedName>
</protein>
<keyword evidence="4" id="KW-0006">Acetoin catabolism</keyword>
<gene>
    <name evidence="7" type="ordered locus">Trad_2884</name>
</gene>
<dbReference type="CDD" id="cd09994">
    <property type="entry name" value="HDAC_AcuC_like"/>
    <property type="match status" value="1"/>
</dbReference>
<dbReference type="InterPro" id="IPR037138">
    <property type="entry name" value="His_deacetylse_dom_sf"/>
</dbReference>
<comment type="pathway">
    <text evidence="1">Ketone degradation; acetoin degradation.</text>
</comment>
<dbReference type="GO" id="GO:0045150">
    <property type="term" value="P:acetoin catabolic process"/>
    <property type="evidence" value="ECO:0007669"/>
    <property type="project" value="UniProtKB-UniPathway"/>
</dbReference>
<reference evidence="8" key="1">
    <citation type="submission" date="2010-05" db="EMBL/GenBank/DDBJ databases">
        <title>The complete genome of Truepera radiovictris DSM 17093.</title>
        <authorList>
            <consortium name="US DOE Joint Genome Institute (JGI-PGF)"/>
            <person name="Lucas S."/>
            <person name="Copeland A."/>
            <person name="Lapidus A."/>
            <person name="Glavina del Rio T."/>
            <person name="Dalin E."/>
            <person name="Tice H."/>
            <person name="Bruce D."/>
            <person name="Goodwin L."/>
            <person name="Pitluck S."/>
            <person name="Kyrpides N."/>
            <person name="Mavromatis K."/>
            <person name="Ovchinnikova G."/>
            <person name="Munk A.C."/>
            <person name="Detter J.C."/>
            <person name="Han C."/>
            <person name="Tapia R."/>
            <person name="Land M."/>
            <person name="Hauser L."/>
            <person name="Markowitz V."/>
            <person name="Cheng J.-F."/>
            <person name="Hugenholtz P."/>
            <person name="Woyke T."/>
            <person name="Wu D."/>
            <person name="Tindall B."/>
            <person name="Pomrenke H.G."/>
            <person name="Brambilla E."/>
            <person name="Klenk H.-P."/>
            <person name="Eisen J.A."/>
        </authorList>
    </citation>
    <scope>NUCLEOTIDE SEQUENCE [LARGE SCALE GENOMIC DNA]</scope>
    <source>
        <strain evidence="8">DSM 17093 / CIP 108686 / LMG 22925 / RQ-24</strain>
    </source>
</reference>
<evidence type="ECO:0000256" key="3">
    <source>
        <dbReference type="ARBA" id="ARBA00020218"/>
    </source>
</evidence>
<dbReference type="EMBL" id="CP002049">
    <property type="protein sequence ID" value="ADI15982.1"/>
    <property type="molecule type" value="Genomic_DNA"/>
</dbReference>
<dbReference type="OrthoDB" id="9808367at2"/>
<accession>D7CVS1</accession>
<dbReference type="RefSeq" id="WP_013179341.1">
    <property type="nucleotide sequence ID" value="NC_014221.1"/>
</dbReference>
<organism evidence="7 8">
    <name type="scientific">Truepera radiovictrix (strain DSM 17093 / CIP 108686 / LMG 22925 / RQ-24)</name>
    <dbReference type="NCBI Taxonomy" id="649638"/>
    <lineage>
        <taxon>Bacteria</taxon>
        <taxon>Thermotogati</taxon>
        <taxon>Deinococcota</taxon>
        <taxon>Deinococci</taxon>
        <taxon>Trueperales</taxon>
        <taxon>Trueperaceae</taxon>
        <taxon>Truepera</taxon>
    </lineage>
</organism>
<dbReference type="Pfam" id="PF00850">
    <property type="entry name" value="Hist_deacetyl"/>
    <property type="match status" value="1"/>
</dbReference>
<dbReference type="SUPFAM" id="SSF52768">
    <property type="entry name" value="Arginase/deacetylase"/>
    <property type="match status" value="1"/>
</dbReference>
<evidence type="ECO:0000256" key="2">
    <source>
        <dbReference type="ARBA" id="ARBA00005947"/>
    </source>
</evidence>
<keyword evidence="5" id="KW-0378">Hydrolase</keyword>
<dbReference type="InterPro" id="IPR000286">
    <property type="entry name" value="HDACs"/>
</dbReference>
<dbReference type="eggNOG" id="COG0123">
    <property type="taxonomic scope" value="Bacteria"/>
</dbReference>
<sequence>MSPTPSAPIADVVFVYSPELSRYRLSDTHPFKPLRLELTRSLLQSCGLLGAAHEVAPRPLEEAQLLKLHTPDYVDAVKRVSRGEPLAEAVAYGLGTADNPIFPGMHEAILTVCGATQTAVELVAAGRARRALSLSGGLHHAQAGQMSGFCTYNDVALAILEATARFGARVAYIDLDAHHGDGVQWLFYESAEVMTISLHESGRYLFPGTGHTFEVGRGPGRGLSVNVPLEPFTEDESYLEVFDAVVPTALAAFHPDLIVLQAGADMHRFDPLADLNLSVQGIAESYRRVVRLAERFCEGRLVATGGGGYDPYRTVPRLWALLWAVLSDKPLPQVVPEAWRARWQDALAAEARAELPLSFADAPWPPSPRRGAIAAANRLSAKRLLATLEPIWRERFGRPT</sequence>
<evidence type="ECO:0000256" key="5">
    <source>
        <dbReference type="ARBA" id="ARBA00022801"/>
    </source>
</evidence>
<dbReference type="Proteomes" id="UP000000379">
    <property type="component" value="Chromosome"/>
</dbReference>
<dbReference type="PRINTS" id="PR01271">
    <property type="entry name" value="HISDACETLASE"/>
</dbReference>
<dbReference type="PANTHER" id="PTHR10625">
    <property type="entry name" value="HISTONE DEACETYLASE HDAC1-RELATED"/>
    <property type="match status" value="1"/>
</dbReference>
<evidence type="ECO:0000256" key="1">
    <source>
        <dbReference type="ARBA" id="ARBA00005101"/>
    </source>
</evidence>
<proteinExistence type="inferred from homology"/>
<dbReference type="InterPro" id="IPR023801">
    <property type="entry name" value="His_deacetylse_dom"/>
</dbReference>
<evidence type="ECO:0000313" key="7">
    <source>
        <dbReference type="EMBL" id="ADI15982.1"/>
    </source>
</evidence>
<dbReference type="GO" id="GO:0016787">
    <property type="term" value="F:hydrolase activity"/>
    <property type="evidence" value="ECO:0007669"/>
    <property type="project" value="UniProtKB-KW"/>
</dbReference>
<dbReference type="HOGENOM" id="CLU_007727_8_0_0"/>
<evidence type="ECO:0000259" key="6">
    <source>
        <dbReference type="Pfam" id="PF00850"/>
    </source>
</evidence>
<evidence type="ECO:0000313" key="8">
    <source>
        <dbReference type="Proteomes" id="UP000000379"/>
    </source>
</evidence>
<comment type="similarity">
    <text evidence="2">Belongs to the histone deacetylase family.</text>
</comment>
<dbReference type="STRING" id="649638.Trad_2884"/>
<reference evidence="7 8" key="2">
    <citation type="journal article" date="2011" name="Stand. Genomic Sci.">
        <title>Complete genome sequence of Truepera radiovictrix type strain (RQ-24).</title>
        <authorList>
            <person name="Ivanova N."/>
            <person name="Rohde C."/>
            <person name="Munk C."/>
            <person name="Nolan M."/>
            <person name="Lucas S."/>
            <person name="Del Rio T.G."/>
            <person name="Tice H."/>
            <person name="Deshpande S."/>
            <person name="Cheng J.F."/>
            <person name="Tapia R."/>
            <person name="Han C."/>
            <person name="Goodwin L."/>
            <person name="Pitluck S."/>
            <person name="Liolios K."/>
            <person name="Mavromatis K."/>
            <person name="Mikhailova N."/>
            <person name="Pati A."/>
            <person name="Chen A."/>
            <person name="Palaniappan K."/>
            <person name="Land M."/>
            <person name="Hauser L."/>
            <person name="Chang Y.J."/>
            <person name="Jeffries C.D."/>
            <person name="Brambilla E."/>
            <person name="Rohde M."/>
            <person name="Goker M."/>
            <person name="Tindall B.J."/>
            <person name="Woyke T."/>
            <person name="Bristow J."/>
            <person name="Eisen J.A."/>
            <person name="Markowitz V."/>
            <person name="Hugenholtz P."/>
            <person name="Kyrpides N.C."/>
            <person name="Klenk H.P."/>
            <person name="Lapidus A."/>
        </authorList>
    </citation>
    <scope>NUCLEOTIDE SEQUENCE [LARGE SCALE GENOMIC DNA]</scope>
    <source>
        <strain evidence="8">DSM 17093 / CIP 108686 / LMG 22925 / RQ-24</strain>
    </source>
</reference>
<dbReference type="PRINTS" id="PR01270">
    <property type="entry name" value="HDASUPER"/>
</dbReference>
<dbReference type="Gene3D" id="3.40.800.20">
    <property type="entry name" value="Histone deacetylase domain"/>
    <property type="match status" value="1"/>
</dbReference>
<dbReference type="UniPathway" id="UPA00040"/>
<dbReference type="GO" id="GO:0040029">
    <property type="term" value="P:epigenetic regulation of gene expression"/>
    <property type="evidence" value="ECO:0007669"/>
    <property type="project" value="TreeGrafter"/>
</dbReference>
<feature type="domain" description="Histone deacetylase" evidence="6">
    <location>
        <begin position="29"/>
        <end position="325"/>
    </location>
</feature>
<keyword evidence="8" id="KW-1185">Reference proteome</keyword>
<dbReference type="AlphaFoldDB" id="D7CVS1"/>
<dbReference type="PANTHER" id="PTHR10625:SF10">
    <property type="entry name" value="HISTONE DEACETYLASE HDAC1"/>
    <property type="match status" value="1"/>
</dbReference>
<dbReference type="InterPro" id="IPR003085">
    <property type="entry name" value="AcuC"/>
</dbReference>
<dbReference type="GO" id="GO:0004407">
    <property type="term" value="F:histone deacetylase activity"/>
    <property type="evidence" value="ECO:0007669"/>
    <property type="project" value="InterPro"/>
</dbReference>
<name>D7CVS1_TRURR</name>
<dbReference type="InterPro" id="IPR003084">
    <property type="entry name" value="HDAC_I/II"/>
</dbReference>
<evidence type="ECO:0000256" key="4">
    <source>
        <dbReference type="ARBA" id="ARBA00022627"/>
    </source>
</evidence>
<dbReference type="InterPro" id="IPR023696">
    <property type="entry name" value="Ureohydrolase_dom_sf"/>
</dbReference>